<dbReference type="EMBL" id="CP064931">
    <property type="protein sequence ID" value="QPK10768.1"/>
    <property type="molecule type" value="Genomic_DNA"/>
</dbReference>
<proteinExistence type="predicted"/>
<sequence>MFLGIKMTLAAALTLKAHGLPQGRAVCVPTDLWNEYVLGETPVERSCYVMQLLADLRDYVSKGTDEWAFGEITEVVMKWGLVESLRSCGRKVQDAETIISWLNKRIREQEPPEVAVSTDGSRMRILLGDNVFPGIRLQHHETTGQKFNDRYHAEKEYADGVGAPPDTPAWGSDAHYALMREWETGSREIVWKQ</sequence>
<dbReference type="AlphaFoldDB" id="A0A7X6F8V7"/>
<gene>
    <name evidence="1" type="ORF">HER27_009585</name>
</gene>
<organism evidence="1 2">
    <name type="scientific">Rhizobium phaseoli</name>
    <dbReference type="NCBI Taxonomy" id="396"/>
    <lineage>
        <taxon>Bacteria</taxon>
        <taxon>Pseudomonadati</taxon>
        <taxon>Pseudomonadota</taxon>
        <taxon>Alphaproteobacteria</taxon>
        <taxon>Hyphomicrobiales</taxon>
        <taxon>Rhizobiaceae</taxon>
        <taxon>Rhizobium/Agrobacterium group</taxon>
        <taxon>Rhizobium</taxon>
    </lineage>
</organism>
<reference evidence="1 2" key="1">
    <citation type="submission" date="2020-11" db="EMBL/GenBank/DDBJ databases">
        <title>Indigenous Rhizobia Nodulating Common beans in Western Kenya.</title>
        <authorList>
            <person name="Wekesa C.S."/>
            <person name="Oelmueller R."/>
            <person name="Furch A.C."/>
        </authorList>
    </citation>
    <scope>NUCLEOTIDE SEQUENCE [LARGE SCALE GENOMIC DNA]</scope>
    <source>
        <strain evidence="2">BS3</strain>
    </source>
</reference>
<accession>A0A7X6F8V7</accession>
<evidence type="ECO:0000313" key="2">
    <source>
        <dbReference type="Proteomes" id="UP000540266"/>
    </source>
</evidence>
<protein>
    <submittedName>
        <fullName evidence="1">Uncharacterized protein</fullName>
    </submittedName>
</protein>
<dbReference type="GeneID" id="45957321"/>
<name>A0A7X6F8V7_9HYPH</name>
<evidence type="ECO:0000313" key="1">
    <source>
        <dbReference type="EMBL" id="QPK10768.1"/>
    </source>
</evidence>
<dbReference type="RefSeq" id="WP_064829940.1">
    <property type="nucleotide sequence ID" value="NZ_CP013532.1"/>
</dbReference>
<dbReference type="Proteomes" id="UP000540266">
    <property type="component" value="Chromosome"/>
</dbReference>